<evidence type="ECO:0000256" key="8">
    <source>
        <dbReference type="ARBA" id="ARBA00022741"/>
    </source>
</evidence>
<dbReference type="PRINTS" id="PR00344">
    <property type="entry name" value="BCTRLSENSOR"/>
</dbReference>
<dbReference type="Gene3D" id="3.30.565.10">
    <property type="entry name" value="Histidine kinase-like ATPase, C-terminal domain"/>
    <property type="match status" value="1"/>
</dbReference>
<evidence type="ECO:0000313" key="17">
    <source>
        <dbReference type="EMBL" id="VYT24830.1"/>
    </source>
</evidence>
<evidence type="ECO:0000256" key="10">
    <source>
        <dbReference type="ARBA" id="ARBA00022840"/>
    </source>
</evidence>
<keyword evidence="6 17" id="KW-0808">Transferase</keyword>
<keyword evidence="8" id="KW-0547">Nucleotide-binding</keyword>
<evidence type="ECO:0000256" key="1">
    <source>
        <dbReference type="ARBA" id="ARBA00000085"/>
    </source>
</evidence>
<dbReference type="InterPro" id="IPR003660">
    <property type="entry name" value="HAMP_dom"/>
</dbReference>
<dbReference type="SMART" id="SM00388">
    <property type="entry name" value="HisKA"/>
    <property type="match status" value="1"/>
</dbReference>
<feature type="transmembrane region" description="Helical" evidence="14">
    <location>
        <begin position="165"/>
        <end position="191"/>
    </location>
</feature>
<comment type="subcellular location">
    <subcellularLocation>
        <location evidence="2">Cell membrane</location>
        <topology evidence="2">Multi-pass membrane protein</topology>
    </subcellularLocation>
</comment>
<dbReference type="InterPro" id="IPR036097">
    <property type="entry name" value="HisK_dim/P_sf"/>
</dbReference>
<evidence type="ECO:0000256" key="7">
    <source>
        <dbReference type="ARBA" id="ARBA00022692"/>
    </source>
</evidence>
<dbReference type="Pfam" id="PF02518">
    <property type="entry name" value="HATPase_c"/>
    <property type="match status" value="1"/>
</dbReference>
<keyword evidence="12" id="KW-0902">Two-component regulatory system</keyword>
<evidence type="ECO:0000256" key="9">
    <source>
        <dbReference type="ARBA" id="ARBA00022777"/>
    </source>
</evidence>
<evidence type="ECO:0000259" key="16">
    <source>
        <dbReference type="PROSITE" id="PS50885"/>
    </source>
</evidence>
<dbReference type="SMART" id="SM00304">
    <property type="entry name" value="HAMP"/>
    <property type="match status" value="1"/>
</dbReference>
<evidence type="ECO:0000256" key="3">
    <source>
        <dbReference type="ARBA" id="ARBA00012438"/>
    </source>
</evidence>
<keyword evidence="7 14" id="KW-0812">Transmembrane</keyword>
<name>A0A6N2V4B2_9FIRM</name>
<evidence type="ECO:0000256" key="11">
    <source>
        <dbReference type="ARBA" id="ARBA00022989"/>
    </source>
</evidence>
<dbReference type="GO" id="GO:0000155">
    <property type="term" value="F:phosphorelay sensor kinase activity"/>
    <property type="evidence" value="ECO:0007669"/>
    <property type="project" value="InterPro"/>
</dbReference>
<dbReference type="FunFam" id="1.10.287.130:FF:000001">
    <property type="entry name" value="Two-component sensor histidine kinase"/>
    <property type="match status" value="1"/>
</dbReference>
<proteinExistence type="predicted"/>
<comment type="catalytic activity">
    <reaction evidence="1">
        <text>ATP + protein L-histidine = ADP + protein N-phospho-L-histidine.</text>
        <dbReference type="EC" id="2.7.13.3"/>
    </reaction>
</comment>
<organism evidence="17">
    <name type="scientific">uncultured Anaerotruncus sp</name>
    <dbReference type="NCBI Taxonomy" id="905011"/>
    <lineage>
        <taxon>Bacteria</taxon>
        <taxon>Bacillati</taxon>
        <taxon>Bacillota</taxon>
        <taxon>Clostridia</taxon>
        <taxon>Eubacteriales</taxon>
        <taxon>Oscillospiraceae</taxon>
        <taxon>Anaerotruncus</taxon>
        <taxon>environmental samples</taxon>
    </lineage>
</organism>
<dbReference type="InterPro" id="IPR004358">
    <property type="entry name" value="Sig_transdc_His_kin-like_C"/>
</dbReference>
<dbReference type="InterPro" id="IPR050398">
    <property type="entry name" value="HssS/ArlS-like"/>
</dbReference>
<dbReference type="GO" id="GO:0005524">
    <property type="term" value="F:ATP binding"/>
    <property type="evidence" value="ECO:0007669"/>
    <property type="project" value="UniProtKB-KW"/>
</dbReference>
<dbReference type="Pfam" id="PF00672">
    <property type="entry name" value="HAMP"/>
    <property type="match status" value="1"/>
</dbReference>
<gene>
    <name evidence="17" type="primary">phoR_3</name>
    <name evidence="17" type="ORF">AULFYP135_02261</name>
</gene>
<dbReference type="FunFam" id="3.30.565.10:FF:000006">
    <property type="entry name" value="Sensor histidine kinase WalK"/>
    <property type="match status" value="1"/>
</dbReference>
<dbReference type="EMBL" id="CACRSL010000005">
    <property type="protein sequence ID" value="VYT24830.1"/>
    <property type="molecule type" value="Genomic_DNA"/>
</dbReference>
<dbReference type="InterPro" id="IPR036890">
    <property type="entry name" value="HATPase_C_sf"/>
</dbReference>
<protein>
    <recommendedName>
        <fullName evidence="3">histidine kinase</fullName>
        <ecNumber evidence="3">2.7.13.3</ecNumber>
    </recommendedName>
</protein>
<dbReference type="Gene3D" id="1.10.287.130">
    <property type="match status" value="1"/>
</dbReference>
<evidence type="ECO:0000256" key="5">
    <source>
        <dbReference type="ARBA" id="ARBA00022553"/>
    </source>
</evidence>
<dbReference type="AlphaFoldDB" id="A0A6N2V4B2"/>
<feature type="domain" description="HAMP" evidence="16">
    <location>
        <begin position="192"/>
        <end position="244"/>
    </location>
</feature>
<keyword evidence="13 14" id="KW-0472">Membrane</keyword>
<keyword evidence="11 14" id="KW-1133">Transmembrane helix</keyword>
<evidence type="ECO:0000256" key="6">
    <source>
        <dbReference type="ARBA" id="ARBA00022679"/>
    </source>
</evidence>
<keyword evidence="10" id="KW-0067">ATP-binding</keyword>
<dbReference type="SUPFAM" id="SSF158472">
    <property type="entry name" value="HAMP domain-like"/>
    <property type="match status" value="1"/>
</dbReference>
<dbReference type="EC" id="2.7.13.3" evidence="3"/>
<dbReference type="PANTHER" id="PTHR45528:SF1">
    <property type="entry name" value="SENSOR HISTIDINE KINASE CPXA"/>
    <property type="match status" value="1"/>
</dbReference>
<dbReference type="GO" id="GO:0005886">
    <property type="term" value="C:plasma membrane"/>
    <property type="evidence" value="ECO:0007669"/>
    <property type="project" value="UniProtKB-SubCell"/>
</dbReference>
<sequence>MAVKKITKRWLFNNLGVILVILLALEVAFAIGVRGFFYSSVEQSVNSQANYITSMLKSYSEDSSVTFSTEVRRMVEQFGEKDKMELMAVDINGNVIITSSGFESTEKMYMPDFEEAIVSSDMRGQFRGVINNENVLAITVLSPVNDESLAAMRFVVSLSRVDEQIVVFIAIITLIGVAIIFFVILSSSYFINSIVIPVGEMGKTARRIAQGDFKARLEKKNDDEIGELCDIINYMAEELATSEALKNDFISSVSHELRTPLTAIKGWGETLAYGDDIDRDTLQKGMHVILSETDRLSSMVEELLDFSRMQSGRLKLVKTKIDLLAELGEAVMMYTERAKREGIALIYDEPDVMAPVFGDKNRLRQVFVNVIDNALKYSDEGDTVTITAVLDSHNLEISVADTGCGISPQDLPNIKRKFYKANYTRRGSGIGLAVADEIIAMHGGTIDIHSVQGEGTTVVITLPLAGKNTEDTTLISGETPPFDQQQF</sequence>
<dbReference type="CDD" id="cd06225">
    <property type="entry name" value="HAMP"/>
    <property type="match status" value="1"/>
</dbReference>
<dbReference type="PANTHER" id="PTHR45528">
    <property type="entry name" value="SENSOR HISTIDINE KINASE CPXA"/>
    <property type="match status" value="1"/>
</dbReference>
<evidence type="ECO:0000256" key="13">
    <source>
        <dbReference type="ARBA" id="ARBA00023136"/>
    </source>
</evidence>
<dbReference type="InterPro" id="IPR003661">
    <property type="entry name" value="HisK_dim/P_dom"/>
</dbReference>
<dbReference type="PROSITE" id="PS50885">
    <property type="entry name" value="HAMP"/>
    <property type="match status" value="1"/>
</dbReference>
<dbReference type="CDD" id="cd00075">
    <property type="entry name" value="HATPase"/>
    <property type="match status" value="1"/>
</dbReference>
<dbReference type="InterPro" id="IPR003594">
    <property type="entry name" value="HATPase_dom"/>
</dbReference>
<evidence type="ECO:0000256" key="14">
    <source>
        <dbReference type="SAM" id="Phobius"/>
    </source>
</evidence>
<reference evidence="17" key="1">
    <citation type="submission" date="2019-11" db="EMBL/GenBank/DDBJ databases">
        <authorList>
            <person name="Feng L."/>
        </authorList>
    </citation>
    <scope>NUCLEOTIDE SEQUENCE</scope>
    <source>
        <strain evidence="17">AundefinedLFYP135</strain>
    </source>
</reference>
<evidence type="ECO:0000259" key="15">
    <source>
        <dbReference type="PROSITE" id="PS50109"/>
    </source>
</evidence>
<dbReference type="SUPFAM" id="SSF47384">
    <property type="entry name" value="Homodimeric domain of signal transducing histidine kinase"/>
    <property type="match status" value="1"/>
</dbReference>
<dbReference type="SUPFAM" id="SSF55874">
    <property type="entry name" value="ATPase domain of HSP90 chaperone/DNA topoisomerase II/histidine kinase"/>
    <property type="match status" value="1"/>
</dbReference>
<keyword evidence="4" id="KW-1003">Cell membrane</keyword>
<dbReference type="CDD" id="cd00082">
    <property type="entry name" value="HisKA"/>
    <property type="match status" value="1"/>
</dbReference>
<dbReference type="InterPro" id="IPR005467">
    <property type="entry name" value="His_kinase_dom"/>
</dbReference>
<accession>A0A6N2V4B2</accession>
<keyword evidence="5" id="KW-0597">Phosphoprotein</keyword>
<dbReference type="Pfam" id="PF00512">
    <property type="entry name" value="HisKA"/>
    <property type="match status" value="1"/>
</dbReference>
<feature type="domain" description="Histidine kinase" evidence="15">
    <location>
        <begin position="252"/>
        <end position="466"/>
    </location>
</feature>
<evidence type="ECO:0000256" key="12">
    <source>
        <dbReference type="ARBA" id="ARBA00023012"/>
    </source>
</evidence>
<dbReference type="SMART" id="SM00387">
    <property type="entry name" value="HATPase_c"/>
    <property type="match status" value="1"/>
</dbReference>
<keyword evidence="9" id="KW-0418">Kinase</keyword>
<dbReference type="PROSITE" id="PS50109">
    <property type="entry name" value="HIS_KIN"/>
    <property type="match status" value="1"/>
</dbReference>
<dbReference type="Gene3D" id="6.10.340.10">
    <property type="match status" value="1"/>
</dbReference>
<evidence type="ECO:0000256" key="4">
    <source>
        <dbReference type="ARBA" id="ARBA00022475"/>
    </source>
</evidence>
<evidence type="ECO:0000256" key="2">
    <source>
        <dbReference type="ARBA" id="ARBA00004651"/>
    </source>
</evidence>